<dbReference type="InterPro" id="IPR013087">
    <property type="entry name" value="Znf_C2H2_type"/>
</dbReference>
<reference evidence="13" key="1">
    <citation type="journal article" date="2010" name="Nat. Biotechnol.">
        <title>Draft genome sequence of the oilseed species Ricinus communis.</title>
        <authorList>
            <person name="Chan A.P."/>
            <person name="Crabtree J."/>
            <person name="Zhao Q."/>
            <person name="Lorenzi H."/>
            <person name="Orvis J."/>
            <person name="Puiu D."/>
            <person name="Melake-Berhan A."/>
            <person name="Jones K.M."/>
            <person name="Redman J."/>
            <person name="Chen G."/>
            <person name="Cahoon E.B."/>
            <person name="Gedil M."/>
            <person name="Stanke M."/>
            <person name="Haas B.J."/>
            <person name="Wortman J.R."/>
            <person name="Fraser-Liggett C.M."/>
            <person name="Ravel J."/>
            <person name="Rabinowicz P.D."/>
        </authorList>
    </citation>
    <scope>NUCLEOTIDE SEQUENCE [LARGE SCALE GENOMIC DNA]</scope>
    <source>
        <strain evidence="13">cv. Hale</strain>
    </source>
</reference>
<dbReference type="Proteomes" id="UP000008311">
    <property type="component" value="Unassembled WGS sequence"/>
</dbReference>
<sequence>MAFTVNIDVATNNTKDNDGSKSESRSSVSTESYCYHGHDKMDDDHNSCCSATGVYHSHGDNKIEDDYAVSTTPEDKEPVDLMRVLPTSWPNDTRKKRATVVSETSNTEVLERVKDELRFQFGRLNEVRKAPDLKNEQFKVVERIKELLVQQSHVFLQSNGIDETSIFSILQINADAQDESGQSQSEKVYETISRVLQEIILDRKDSGIEDNTTHNPNNPDGTNEGVTRTNVNDTMSLRNEPMQKKNRELKLKNQPQFIRLNRRYECKECKQIFNDFRALGGHMASHNRKNMSDIVKTSYECRVCNVVFDDFRALGGHIASHNRKKRAHETASDPGLVAESVGSRQKFYACNICSKRFSTGQALGGHKTYHRKIADALGIQASSGTSPGLELDLNAAPDERLWGV</sequence>
<dbReference type="eggNOG" id="KOG1721">
    <property type="taxonomic scope" value="Eukaryota"/>
</dbReference>
<accession>B9SFT1</accession>
<evidence type="ECO:0000256" key="1">
    <source>
        <dbReference type="ARBA" id="ARBA00004123"/>
    </source>
</evidence>
<dbReference type="PROSITE" id="PS50157">
    <property type="entry name" value="ZINC_FINGER_C2H2_2"/>
    <property type="match status" value="3"/>
</dbReference>
<dbReference type="GO" id="GO:0008270">
    <property type="term" value="F:zinc ion binding"/>
    <property type="evidence" value="ECO:0007669"/>
    <property type="project" value="UniProtKB-KW"/>
</dbReference>
<keyword evidence="2" id="KW-0479">Metal-binding</keyword>
<evidence type="ECO:0000256" key="6">
    <source>
        <dbReference type="ARBA" id="ARBA00023015"/>
    </source>
</evidence>
<dbReference type="Pfam" id="PF13912">
    <property type="entry name" value="zf-C2H2_6"/>
    <property type="match status" value="3"/>
</dbReference>
<evidence type="ECO:0000256" key="8">
    <source>
        <dbReference type="ARBA" id="ARBA00023242"/>
    </source>
</evidence>
<keyword evidence="3" id="KW-0677">Repeat</keyword>
<organism evidence="12 13">
    <name type="scientific">Ricinus communis</name>
    <name type="common">Castor bean</name>
    <dbReference type="NCBI Taxonomy" id="3988"/>
    <lineage>
        <taxon>Eukaryota</taxon>
        <taxon>Viridiplantae</taxon>
        <taxon>Streptophyta</taxon>
        <taxon>Embryophyta</taxon>
        <taxon>Tracheophyta</taxon>
        <taxon>Spermatophyta</taxon>
        <taxon>Magnoliopsida</taxon>
        <taxon>eudicotyledons</taxon>
        <taxon>Gunneridae</taxon>
        <taxon>Pentapetalae</taxon>
        <taxon>rosids</taxon>
        <taxon>fabids</taxon>
        <taxon>Malpighiales</taxon>
        <taxon>Euphorbiaceae</taxon>
        <taxon>Acalyphoideae</taxon>
        <taxon>Acalypheae</taxon>
        <taxon>Ricinus</taxon>
    </lineage>
</organism>
<keyword evidence="4 9" id="KW-0863">Zinc-finger</keyword>
<comment type="subcellular location">
    <subcellularLocation>
        <location evidence="1">Nucleus</location>
    </subcellularLocation>
</comment>
<dbReference type="InterPro" id="IPR036236">
    <property type="entry name" value="Znf_C2H2_sf"/>
</dbReference>
<feature type="compositionally biased region" description="Basic and acidic residues" evidence="10">
    <location>
        <begin position="15"/>
        <end position="24"/>
    </location>
</feature>
<keyword evidence="8" id="KW-0539">Nucleus</keyword>
<dbReference type="STRING" id="3988.B9SFT1"/>
<feature type="compositionally biased region" description="Polar residues" evidence="10">
    <location>
        <begin position="209"/>
        <end position="232"/>
    </location>
</feature>
<dbReference type="AlphaFoldDB" id="B9SFT1"/>
<dbReference type="SUPFAM" id="SSF57667">
    <property type="entry name" value="beta-beta-alpha zinc fingers"/>
    <property type="match status" value="2"/>
</dbReference>
<keyword evidence="6" id="KW-0805">Transcription regulation</keyword>
<dbReference type="PANTHER" id="PTHR26374">
    <property type="entry name" value="ZINC FINGER PROTEIN ZAT5"/>
    <property type="match status" value="1"/>
</dbReference>
<dbReference type="InParanoid" id="B9SFT1"/>
<feature type="region of interest" description="Disordered" evidence="10">
    <location>
        <begin position="205"/>
        <end position="232"/>
    </location>
</feature>
<evidence type="ECO:0000256" key="7">
    <source>
        <dbReference type="ARBA" id="ARBA00023163"/>
    </source>
</evidence>
<evidence type="ECO:0000256" key="4">
    <source>
        <dbReference type="ARBA" id="ARBA00022771"/>
    </source>
</evidence>
<feature type="domain" description="C2H2-type" evidence="11">
    <location>
        <begin position="264"/>
        <end position="291"/>
    </location>
</feature>
<evidence type="ECO:0000256" key="9">
    <source>
        <dbReference type="PROSITE-ProRule" id="PRU00042"/>
    </source>
</evidence>
<evidence type="ECO:0000313" key="13">
    <source>
        <dbReference type="Proteomes" id="UP000008311"/>
    </source>
</evidence>
<dbReference type="PANTHER" id="PTHR26374:SF374">
    <property type="entry name" value="C2H2-TYPE DOMAIN-CONTAINING PROTEIN"/>
    <property type="match status" value="1"/>
</dbReference>
<evidence type="ECO:0000259" key="11">
    <source>
        <dbReference type="PROSITE" id="PS50157"/>
    </source>
</evidence>
<evidence type="ECO:0000256" key="3">
    <source>
        <dbReference type="ARBA" id="ARBA00022737"/>
    </source>
</evidence>
<dbReference type="SMART" id="SM00355">
    <property type="entry name" value="ZnF_C2H2"/>
    <property type="match status" value="3"/>
</dbReference>
<keyword evidence="5" id="KW-0862">Zinc</keyword>
<name>B9SFT1_RICCO</name>
<evidence type="ECO:0000256" key="5">
    <source>
        <dbReference type="ARBA" id="ARBA00022833"/>
    </source>
</evidence>
<gene>
    <name evidence="12" type="ORF">RCOM_0722880</name>
</gene>
<evidence type="ECO:0000256" key="2">
    <source>
        <dbReference type="ARBA" id="ARBA00022723"/>
    </source>
</evidence>
<keyword evidence="13" id="KW-1185">Reference proteome</keyword>
<evidence type="ECO:0000313" key="12">
    <source>
        <dbReference type="EMBL" id="EEF37474.1"/>
    </source>
</evidence>
<dbReference type="PROSITE" id="PS00028">
    <property type="entry name" value="ZINC_FINGER_C2H2_1"/>
    <property type="match status" value="3"/>
</dbReference>
<dbReference type="EMBL" id="EQ973947">
    <property type="protein sequence ID" value="EEF37474.1"/>
    <property type="molecule type" value="Genomic_DNA"/>
</dbReference>
<feature type="domain" description="C2H2-type" evidence="11">
    <location>
        <begin position="299"/>
        <end position="326"/>
    </location>
</feature>
<feature type="region of interest" description="Disordered" evidence="10">
    <location>
        <begin position="1"/>
        <end position="28"/>
    </location>
</feature>
<keyword evidence="7" id="KW-0804">Transcription</keyword>
<feature type="domain" description="C2H2-type" evidence="11">
    <location>
        <begin position="348"/>
        <end position="370"/>
    </location>
</feature>
<evidence type="ECO:0000256" key="10">
    <source>
        <dbReference type="SAM" id="MobiDB-lite"/>
    </source>
</evidence>
<proteinExistence type="predicted"/>
<dbReference type="GO" id="GO:0005634">
    <property type="term" value="C:nucleus"/>
    <property type="evidence" value="ECO:0007669"/>
    <property type="project" value="UniProtKB-SubCell"/>
</dbReference>
<dbReference type="Gene3D" id="3.30.160.60">
    <property type="entry name" value="Classic Zinc Finger"/>
    <property type="match status" value="1"/>
</dbReference>
<protein>
    <recommendedName>
        <fullName evidence="11">C2H2-type domain-containing protein</fullName>
    </recommendedName>
</protein>